<dbReference type="InterPro" id="IPR014284">
    <property type="entry name" value="RNA_pol_sigma-70_dom"/>
</dbReference>
<dbReference type="NCBIfam" id="TIGR02937">
    <property type="entry name" value="sigma70-ECF"/>
    <property type="match status" value="1"/>
</dbReference>
<dbReference type="InterPro" id="IPR013324">
    <property type="entry name" value="RNA_pol_sigma_r3/r4-like"/>
</dbReference>
<feature type="domain" description="RNA polymerase sigma factor 70 region 4 type 2" evidence="1">
    <location>
        <begin position="35"/>
        <end position="80"/>
    </location>
</feature>
<evidence type="ECO:0000313" key="2">
    <source>
        <dbReference type="EMBL" id="XCH23023.1"/>
    </source>
</evidence>
<dbReference type="InterPro" id="IPR013249">
    <property type="entry name" value="RNA_pol_sigma70_r4_t2"/>
</dbReference>
<dbReference type="GO" id="GO:0006352">
    <property type="term" value="P:DNA-templated transcription initiation"/>
    <property type="evidence" value="ECO:0007669"/>
    <property type="project" value="InterPro"/>
</dbReference>
<dbReference type="InterPro" id="IPR036388">
    <property type="entry name" value="WH-like_DNA-bd_sf"/>
</dbReference>
<accession>A0AAU8FEQ5</accession>
<dbReference type="EMBL" id="CP159289">
    <property type="protein sequence ID" value="XCH23023.1"/>
    <property type="molecule type" value="Genomic_DNA"/>
</dbReference>
<reference evidence="2" key="1">
    <citation type="submission" date="2024-06" db="EMBL/GenBank/DDBJ databases">
        <title>Sequencing and assembly of the genome of Dyadobacter sp. strain 676, a symbiont of Cyamopsis tetragonoloba.</title>
        <authorList>
            <person name="Guro P."/>
            <person name="Sazanova A."/>
            <person name="Kuznetsova I."/>
            <person name="Belimov A."/>
            <person name="Safronova V."/>
        </authorList>
    </citation>
    <scope>NUCLEOTIDE SEQUENCE</scope>
    <source>
        <strain evidence="2">676</strain>
    </source>
</reference>
<organism evidence="2">
    <name type="scientific">Dyadobacter sp. 676</name>
    <dbReference type="NCBI Taxonomy" id="3088362"/>
    <lineage>
        <taxon>Bacteria</taxon>
        <taxon>Pseudomonadati</taxon>
        <taxon>Bacteroidota</taxon>
        <taxon>Cytophagia</taxon>
        <taxon>Cytophagales</taxon>
        <taxon>Spirosomataceae</taxon>
        <taxon>Dyadobacter</taxon>
    </lineage>
</organism>
<dbReference type="AlphaFoldDB" id="A0AAU8FEQ5"/>
<proteinExistence type="predicted"/>
<dbReference type="Gene3D" id="1.10.10.10">
    <property type="entry name" value="Winged helix-like DNA-binding domain superfamily/Winged helix DNA-binding domain"/>
    <property type="match status" value="1"/>
</dbReference>
<dbReference type="SUPFAM" id="SSF88659">
    <property type="entry name" value="Sigma3 and sigma4 domains of RNA polymerase sigma factors"/>
    <property type="match status" value="1"/>
</dbReference>
<evidence type="ECO:0000259" key="1">
    <source>
        <dbReference type="Pfam" id="PF08281"/>
    </source>
</evidence>
<sequence>MNALKKIAAERARFTGLDGAAEDEPEQPDDYRYALIDEAIDQLPPRQRQVYVLSRHQRLSYNEIAMQMGLSRETVKKYLQIATASIVSYIGKSAKMSPFLVLKIFF</sequence>
<dbReference type="GO" id="GO:0003677">
    <property type="term" value="F:DNA binding"/>
    <property type="evidence" value="ECO:0007669"/>
    <property type="project" value="InterPro"/>
</dbReference>
<gene>
    <name evidence="2" type="ORF">ABV298_22190</name>
</gene>
<dbReference type="GO" id="GO:0016987">
    <property type="term" value="F:sigma factor activity"/>
    <property type="evidence" value="ECO:0007669"/>
    <property type="project" value="InterPro"/>
</dbReference>
<dbReference type="Pfam" id="PF08281">
    <property type="entry name" value="Sigma70_r4_2"/>
    <property type="match status" value="1"/>
</dbReference>
<dbReference type="CDD" id="cd06171">
    <property type="entry name" value="Sigma70_r4"/>
    <property type="match status" value="1"/>
</dbReference>
<dbReference type="RefSeq" id="WP_353718349.1">
    <property type="nucleotide sequence ID" value="NZ_CP159289.1"/>
</dbReference>
<protein>
    <submittedName>
        <fullName evidence="2">Sigma-70 family RNA polymerase sigma factor</fullName>
    </submittedName>
</protein>
<name>A0AAU8FEQ5_9BACT</name>